<dbReference type="eggNOG" id="COG2203">
    <property type="taxonomic scope" value="Bacteria"/>
</dbReference>
<evidence type="ECO:0000313" key="9">
    <source>
        <dbReference type="Proteomes" id="UP000017640"/>
    </source>
</evidence>
<dbReference type="GO" id="GO:0006355">
    <property type="term" value="P:regulation of DNA-templated transcription"/>
    <property type="evidence" value="ECO:0007669"/>
    <property type="project" value="InterPro"/>
</dbReference>
<dbReference type="PROSITE" id="PS50113">
    <property type="entry name" value="PAC"/>
    <property type="match status" value="1"/>
</dbReference>
<dbReference type="GO" id="GO:0052621">
    <property type="term" value="F:diguanylate cyclase activity"/>
    <property type="evidence" value="ECO:0007669"/>
    <property type="project" value="UniProtKB-EC"/>
</dbReference>
<evidence type="ECO:0000256" key="1">
    <source>
        <dbReference type="ARBA" id="ARBA00001946"/>
    </source>
</evidence>
<feature type="domain" description="GGDEF" evidence="7">
    <location>
        <begin position="561"/>
        <end position="690"/>
    </location>
</feature>
<gene>
    <name evidence="8" type="ORF">SPICUR_01255</name>
</gene>
<evidence type="ECO:0000256" key="2">
    <source>
        <dbReference type="ARBA" id="ARBA00012528"/>
    </source>
</evidence>
<dbReference type="PANTHER" id="PTHR45138">
    <property type="entry name" value="REGULATORY COMPONENTS OF SENSORY TRANSDUCTION SYSTEM"/>
    <property type="match status" value="1"/>
</dbReference>
<sequence length="694" mass="76426">MLDIRTLIVIIGLIAALIAVVFTVTWRRPEVGGPAGHWAAGFGLAAVGTLGTALRGVAPDALSIVAAALLIQLYILLVVRGLCRYTGHRFPDRLAFSVLAVFTLAHAYWGLIDPSMTARIVNFFIVFSLFHLAGAAHLWWRFPRRMRTVGRLTAAVFLLLAVVYLGHAASAVIVGVSGTALTDPDPLRALAVVVSILGCIVVAMTMLWMVAANWYIRSQEAVRDRLDAERRFRGIFEHSASGIALADASGRLMAVNNAFAELVGLSRASLAGLPFDDLDDPGDASGDMETIRRILSDEADYYRTEKRYRRPDGQAIWADVTTSAVRGDDDLPTSYITVAVDLQEKKAAEAELYRRAEGEAMVQAISTALLAAPYDQIDETIKDALARIGQAAMADRSYIFQWVDDDRRMSNTHDWNAEGVAPQIRDLGDLPASDFDWLRRHLRERSVPMIQSVAEVANPGLWALFKQREIRSLLLIPMVRDEGPIGFLGLDVVNGDRSWTDSEQHLLRIAADTLAGALARQRLEHELRYQAHHDPLTGLLNRRPFEEALSQEIHRLQRYGAPVALIMFDIDHFKAVNDTYGHDAGDRTLAELAKGISDQLRAGDLLARWGGEEFMILLPETDAAGARQVADSLRRQVAEHAFSAVGGLTISLGVAQCRSHETLEDVTQRVDEALYAAKRCGRDRVMGDGEARSR</sequence>
<dbReference type="Proteomes" id="UP000017640">
    <property type="component" value="Chromosome"/>
</dbReference>
<dbReference type="eggNOG" id="COG3300">
    <property type="taxonomic scope" value="Bacteria"/>
</dbReference>
<dbReference type="EMBL" id="CP005990">
    <property type="protein sequence ID" value="AGY91272.1"/>
    <property type="molecule type" value="Genomic_DNA"/>
</dbReference>
<dbReference type="EC" id="2.7.7.65" evidence="2"/>
<dbReference type="Gene3D" id="3.30.450.20">
    <property type="entry name" value="PAS domain"/>
    <property type="match status" value="1"/>
</dbReference>
<dbReference type="InterPro" id="IPR000700">
    <property type="entry name" value="PAS-assoc_C"/>
</dbReference>
<dbReference type="SMART" id="SM00065">
    <property type="entry name" value="GAF"/>
    <property type="match status" value="1"/>
</dbReference>
<feature type="transmembrane region" description="Helical" evidence="4">
    <location>
        <begin position="118"/>
        <end position="140"/>
    </location>
</feature>
<evidence type="ECO:0000259" key="6">
    <source>
        <dbReference type="PROSITE" id="PS50113"/>
    </source>
</evidence>
<proteinExistence type="predicted"/>
<dbReference type="InterPro" id="IPR035965">
    <property type="entry name" value="PAS-like_dom_sf"/>
</dbReference>
<dbReference type="NCBIfam" id="TIGR00229">
    <property type="entry name" value="sensory_box"/>
    <property type="match status" value="1"/>
</dbReference>
<dbReference type="SUPFAM" id="SSF55785">
    <property type="entry name" value="PYP-like sensor domain (PAS domain)"/>
    <property type="match status" value="1"/>
</dbReference>
<dbReference type="eggNOG" id="COG3706">
    <property type="taxonomic scope" value="Bacteria"/>
</dbReference>
<dbReference type="Gene3D" id="3.30.450.40">
    <property type="match status" value="1"/>
</dbReference>
<reference evidence="8 9" key="1">
    <citation type="journal article" date="2013" name="BMC Genomics">
        <title>Genomes of "Spiribacter", a streamlined, successful halophilic bacterium.</title>
        <authorList>
            <person name="Lopez-Perez M."/>
            <person name="Ghai R."/>
            <person name="Leon M.J."/>
            <person name="Rodriguez-Olmos A."/>
            <person name="Copa-Patino J.L."/>
            <person name="Soliveri J."/>
            <person name="Sanchez-Porro C."/>
            <person name="Ventosa A."/>
            <person name="Rodriguez-Valera F."/>
        </authorList>
    </citation>
    <scope>NUCLEOTIDE SEQUENCE [LARGE SCALE GENOMIC DNA]</scope>
    <source>
        <strain evidence="8 9">UAH-SP71</strain>
    </source>
</reference>
<evidence type="ECO:0000259" key="7">
    <source>
        <dbReference type="PROSITE" id="PS50887"/>
    </source>
</evidence>
<keyword evidence="9" id="KW-1185">Reference proteome</keyword>
<feature type="domain" description="PAS" evidence="5">
    <location>
        <begin position="228"/>
        <end position="298"/>
    </location>
</feature>
<dbReference type="SMART" id="SM00091">
    <property type="entry name" value="PAS"/>
    <property type="match status" value="1"/>
</dbReference>
<evidence type="ECO:0000256" key="3">
    <source>
        <dbReference type="ARBA" id="ARBA00034247"/>
    </source>
</evidence>
<dbReference type="PANTHER" id="PTHR45138:SF9">
    <property type="entry name" value="DIGUANYLATE CYCLASE DGCM-RELATED"/>
    <property type="match status" value="1"/>
</dbReference>
<dbReference type="SUPFAM" id="SSF55781">
    <property type="entry name" value="GAF domain-like"/>
    <property type="match status" value="1"/>
</dbReference>
<dbReference type="InterPro" id="IPR013767">
    <property type="entry name" value="PAS_fold"/>
</dbReference>
<feature type="transmembrane region" description="Helical" evidence="4">
    <location>
        <begin position="94"/>
        <end position="112"/>
    </location>
</feature>
<dbReference type="RefSeq" id="WP_023365229.1">
    <property type="nucleotide sequence ID" value="NC_022664.1"/>
</dbReference>
<dbReference type="SMART" id="SM00086">
    <property type="entry name" value="PAC"/>
    <property type="match status" value="1"/>
</dbReference>
<dbReference type="NCBIfam" id="TIGR00254">
    <property type="entry name" value="GGDEF"/>
    <property type="match status" value="1"/>
</dbReference>
<feature type="transmembrane region" description="Helical" evidence="4">
    <location>
        <begin position="152"/>
        <end position="177"/>
    </location>
</feature>
<dbReference type="CDD" id="cd01949">
    <property type="entry name" value="GGDEF"/>
    <property type="match status" value="1"/>
</dbReference>
<dbReference type="InterPro" id="IPR050469">
    <property type="entry name" value="Diguanylate_Cyclase"/>
</dbReference>
<dbReference type="CDD" id="cd00130">
    <property type="entry name" value="PAS"/>
    <property type="match status" value="1"/>
</dbReference>
<dbReference type="Gene3D" id="3.30.70.270">
    <property type="match status" value="1"/>
</dbReference>
<dbReference type="FunFam" id="3.30.70.270:FF:000001">
    <property type="entry name" value="Diguanylate cyclase domain protein"/>
    <property type="match status" value="1"/>
</dbReference>
<keyword evidence="4" id="KW-1133">Transmembrane helix</keyword>
<feature type="transmembrane region" description="Helical" evidence="4">
    <location>
        <begin position="189"/>
        <end position="216"/>
    </location>
</feature>
<dbReference type="InterPro" id="IPR003018">
    <property type="entry name" value="GAF"/>
</dbReference>
<feature type="transmembrane region" description="Helical" evidence="4">
    <location>
        <begin position="38"/>
        <end position="58"/>
    </location>
</feature>
<dbReference type="InterPro" id="IPR043128">
    <property type="entry name" value="Rev_trsase/Diguanyl_cyclase"/>
</dbReference>
<dbReference type="SMART" id="SM00267">
    <property type="entry name" value="GGDEF"/>
    <property type="match status" value="1"/>
</dbReference>
<dbReference type="PROSITE" id="PS50887">
    <property type="entry name" value="GGDEF"/>
    <property type="match status" value="1"/>
</dbReference>
<dbReference type="InterPro" id="IPR000160">
    <property type="entry name" value="GGDEF_dom"/>
</dbReference>
<accession>U5T538</accession>
<feature type="transmembrane region" description="Helical" evidence="4">
    <location>
        <begin position="64"/>
        <end position="82"/>
    </location>
</feature>
<evidence type="ECO:0000313" key="8">
    <source>
        <dbReference type="EMBL" id="AGY91272.1"/>
    </source>
</evidence>
<keyword evidence="4" id="KW-0812">Transmembrane</keyword>
<dbReference type="InterPro" id="IPR001610">
    <property type="entry name" value="PAC"/>
</dbReference>
<dbReference type="OrthoDB" id="9813903at2"/>
<dbReference type="InterPro" id="IPR000014">
    <property type="entry name" value="PAS"/>
</dbReference>
<dbReference type="Pfam" id="PF00989">
    <property type="entry name" value="PAS"/>
    <property type="match status" value="1"/>
</dbReference>
<dbReference type="STRING" id="1335757.SPICUR_01255"/>
<evidence type="ECO:0000259" key="5">
    <source>
        <dbReference type="PROSITE" id="PS50112"/>
    </source>
</evidence>
<dbReference type="AlphaFoldDB" id="U5T538"/>
<dbReference type="InterPro" id="IPR029016">
    <property type="entry name" value="GAF-like_dom_sf"/>
</dbReference>
<dbReference type="HOGENOM" id="CLU_396850_0_0_6"/>
<dbReference type="PROSITE" id="PS50112">
    <property type="entry name" value="PAS"/>
    <property type="match status" value="1"/>
</dbReference>
<organism evidence="8 9">
    <name type="scientific">Spiribacter curvatus</name>
    <dbReference type="NCBI Taxonomy" id="1335757"/>
    <lineage>
        <taxon>Bacteria</taxon>
        <taxon>Pseudomonadati</taxon>
        <taxon>Pseudomonadota</taxon>
        <taxon>Gammaproteobacteria</taxon>
        <taxon>Chromatiales</taxon>
        <taxon>Ectothiorhodospiraceae</taxon>
        <taxon>Spiribacter</taxon>
    </lineage>
</organism>
<dbReference type="Pfam" id="PF00990">
    <property type="entry name" value="GGDEF"/>
    <property type="match status" value="1"/>
</dbReference>
<dbReference type="InterPro" id="IPR029787">
    <property type="entry name" value="Nucleotide_cyclase"/>
</dbReference>
<dbReference type="KEGG" id="spiu:SPICUR_01255"/>
<evidence type="ECO:0000256" key="4">
    <source>
        <dbReference type="SAM" id="Phobius"/>
    </source>
</evidence>
<comment type="catalytic activity">
    <reaction evidence="3">
        <text>2 GTP = 3',3'-c-di-GMP + 2 diphosphate</text>
        <dbReference type="Rhea" id="RHEA:24898"/>
        <dbReference type="ChEBI" id="CHEBI:33019"/>
        <dbReference type="ChEBI" id="CHEBI:37565"/>
        <dbReference type="ChEBI" id="CHEBI:58805"/>
        <dbReference type="EC" id="2.7.7.65"/>
    </reaction>
</comment>
<name>U5T538_9GAMM</name>
<comment type="cofactor">
    <cofactor evidence="1">
        <name>Mg(2+)</name>
        <dbReference type="ChEBI" id="CHEBI:18420"/>
    </cofactor>
</comment>
<dbReference type="Pfam" id="PF13185">
    <property type="entry name" value="GAF_2"/>
    <property type="match status" value="1"/>
</dbReference>
<protein>
    <recommendedName>
        <fullName evidence="2">diguanylate cyclase</fullName>
        <ecNumber evidence="2">2.7.7.65</ecNumber>
    </recommendedName>
</protein>
<feature type="domain" description="PAC" evidence="6">
    <location>
        <begin position="302"/>
        <end position="354"/>
    </location>
</feature>
<dbReference type="SUPFAM" id="SSF55073">
    <property type="entry name" value="Nucleotide cyclase"/>
    <property type="match status" value="1"/>
</dbReference>
<keyword evidence="4" id="KW-0472">Membrane</keyword>
<feature type="transmembrane region" description="Helical" evidence="4">
    <location>
        <begin position="6"/>
        <end position="26"/>
    </location>
</feature>